<evidence type="ECO:0000256" key="1">
    <source>
        <dbReference type="ARBA" id="ARBA00004141"/>
    </source>
</evidence>
<evidence type="ECO:0000256" key="3">
    <source>
        <dbReference type="ARBA" id="ARBA00022989"/>
    </source>
</evidence>
<evidence type="ECO:0000313" key="7">
    <source>
        <dbReference type="EMBL" id="QGZ66766.1"/>
    </source>
</evidence>
<dbReference type="InterPro" id="IPR005829">
    <property type="entry name" value="Sugar_transporter_CS"/>
</dbReference>
<evidence type="ECO:0000313" key="8">
    <source>
        <dbReference type="Proteomes" id="UP000433577"/>
    </source>
</evidence>
<sequence length="461" mass="47918">MNPSIRPNAPDPVDVQAIIDGRKMSAYQIAVIAICVLVLVLDGFDAVMIAYVAPFLAGSLHLAPRELGPLFASGMLGLTVGAFGCGALADKLGRKRVLIASVAIFGGFTLVAASFHELGWLVTLRFLAGIGLGGAGPSAMALIAEMCPSGRRSSQLAWLGCGIPFGGGVAGLVATRLIPAYGWSSMFVVGGLLPLLLLAAIALRVPDSVRFLLLHHAGQEKVRRIMTKIAPELDFANARFVSRNEADQGERRAFVLDLFRGGLATSTLLLWLASFCILMVTYFLTNWLPILLHSTQHTLPQISLLLGLFLVGSPVGSLIVGFLMDRYSKPLCMGACALLAAVCLLVVGQVVSDIRMAAVVIALVGAACGACVTGASIIASFLYPTAARATGIGWTAGCGRLGSVFGTLIGGMLLATGMQVPELLKLAAAPCALASVSFLALRYAARRRSTGVAATAVKAGV</sequence>
<comment type="subcellular location">
    <subcellularLocation>
        <location evidence="1">Membrane</location>
        <topology evidence="1">Multi-pass membrane protein</topology>
    </subcellularLocation>
</comment>
<dbReference type="Proteomes" id="UP000433577">
    <property type="component" value="Chromosome 4"/>
</dbReference>
<dbReference type="GO" id="GO:0046943">
    <property type="term" value="F:carboxylic acid transmembrane transporter activity"/>
    <property type="evidence" value="ECO:0007669"/>
    <property type="project" value="TreeGrafter"/>
</dbReference>
<feature type="transmembrane region" description="Helical" evidence="5">
    <location>
        <begin position="423"/>
        <end position="441"/>
    </location>
</feature>
<feature type="transmembrane region" description="Helical" evidence="5">
    <location>
        <begin position="331"/>
        <end position="351"/>
    </location>
</feature>
<evidence type="ECO:0000256" key="2">
    <source>
        <dbReference type="ARBA" id="ARBA00022692"/>
    </source>
</evidence>
<name>A0A7Z2GRR7_9BURK</name>
<dbReference type="InterPro" id="IPR005828">
    <property type="entry name" value="MFS_sugar_transport-like"/>
</dbReference>
<dbReference type="AlphaFoldDB" id="A0A7Z2GRR7"/>
<dbReference type="Pfam" id="PF07690">
    <property type="entry name" value="MFS_1"/>
    <property type="match status" value="1"/>
</dbReference>
<feature type="transmembrane region" description="Helical" evidence="5">
    <location>
        <begin position="122"/>
        <end position="144"/>
    </location>
</feature>
<reference evidence="7 8" key="1">
    <citation type="submission" date="2019-12" db="EMBL/GenBank/DDBJ databases">
        <title>Paraburkholderia acidiphila 7Q-K02 sp. nov and Paraburkholderia acidisoli DHF22 sp. nov., two strains isolated from forest soil.</title>
        <authorList>
            <person name="Gao Z."/>
            <person name="Qiu L."/>
        </authorList>
    </citation>
    <scope>NUCLEOTIDE SEQUENCE [LARGE SCALE GENOMIC DNA]</scope>
    <source>
        <strain evidence="7 8">DHF22</strain>
    </source>
</reference>
<feature type="transmembrane region" description="Helical" evidence="5">
    <location>
        <begin position="156"/>
        <end position="174"/>
    </location>
</feature>
<gene>
    <name evidence="7" type="ORF">FAZ98_34055</name>
</gene>
<dbReference type="InterPro" id="IPR020846">
    <property type="entry name" value="MFS_dom"/>
</dbReference>
<dbReference type="InterPro" id="IPR036259">
    <property type="entry name" value="MFS_trans_sf"/>
</dbReference>
<evidence type="ECO:0000256" key="5">
    <source>
        <dbReference type="SAM" id="Phobius"/>
    </source>
</evidence>
<evidence type="ECO:0000259" key="6">
    <source>
        <dbReference type="PROSITE" id="PS50850"/>
    </source>
</evidence>
<dbReference type="PROSITE" id="PS50850">
    <property type="entry name" value="MFS"/>
    <property type="match status" value="1"/>
</dbReference>
<feature type="domain" description="Major facilitator superfamily (MFS) profile" evidence="6">
    <location>
        <begin position="31"/>
        <end position="446"/>
    </location>
</feature>
<accession>A0A7Z2GRR7</accession>
<dbReference type="PANTHER" id="PTHR23508">
    <property type="entry name" value="CARBOXYLIC ACID TRANSPORTER PROTEIN HOMOLOG"/>
    <property type="match status" value="1"/>
</dbReference>
<keyword evidence="8" id="KW-1185">Reference proteome</keyword>
<protein>
    <submittedName>
        <fullName evidence="7">MFS transporter</fullName>
    </submittedName>
</protein>
<evidence type="ECO:0000256" key="4">
    <source>
        <dbReference type="ARBA" id="ARBA00023136"/>
    </source>
</evidence>
<dbReference type="RefSeq" id="WP_158958422.1">
    <property type="nucleotide sequence ID" value="NZ_CP046916.1"/>
</dbReference>
<dbReference type="OrthoDB" id="7066727at2"/>
<dbReference type="EMBL" id="CP046916">
    <property type="protein sequence ID" value="QGZ66766.1"/>
    <property type="molecule type" value="Genomic_DNA"/>
</dbReference>
<dbReference type="Gene3D" id="1.20.1250.20">
    <property type="entry name" value="MFS general substrate transporter like domains"/>
    <property type="match status" value="2"/>
</dbReference>
<feature type="transmembrane region" description="Helical" evidence="5">
    <location>
        <begin position="69"/>
        <end position="89"/>
    </location>
</feature>
<dbReference type="GO" id="GO:0005886">
    <property type="term" value="C:plasma membrane"/>
    <property type="evidence" value="ECO:0007669"/>
    <property type="project" value="TreeGrafter"/>
</dbReference>
<organism evidence="7 8">
    <name type="scientific">Paraburkholderia acidisoli</name>
    <dbReference type="NCBI Taxonomy" id="2571748"/>
    <lineage>
        <taxon>Bacteria</taxon>
        <taxon>Pseudomonadati</taxon>
        <taxon>Pseudomonadota</taxon>
        <taxon>Betaproteobacteria</taxon>
        <taxon>Burkholderiales</taxon>
        <taxon>Burkholderiaceae</taxon>
        <taxon>Paraburkholderia</taxon>
    </lineage>
</organism>
<feature type="transmembrane region" description="Helical" evidence="5">
    <location>
        <begin position="304"/>
        <end position="324"/>
    </location>
</feature>
<feature type="transmembrane region" description="Helical" evidence="5">
    <location>
        <begin position="394"/>
        <end position="417"/>
    </location>
</feature>
<feature type="transmembrane region" description="Helical" evidence="5">
    <location>
        <begin position="180"/>
        <end position="203"/>
    </location>
</feature>
<keyword evidence="3 5" id="KW-1133">Transmembrane helix</keyword>
<dbReference type="PROSITE" id="PS00217">
    <property type="entry name" value="SUGAR_TRANSPORT_2"/>
    <property type="match status" value="1"/>
</dbReference>
<feature type="transmembrane region" description="Helical" evidence="5">
    <location>
        <begin position="261"/>
        <end position="284"/>
    </location>
</feature>
<keyword evidence="2 5" id="KW-0812">Transmembrane</keyword>
<dbReference type="InterPro" id="IPR011701">
    <property type="entry name" value="MFS"/>
</dbReference>
<dbReference type="KEGG" id="pacs:FAZ98_34055"/>
<dbReference type="SUPFAM" id="SSF103473">
    <property type="entry name" value="MFS general substrate transporter"/>
    <property type="match status" value="1"/>
</dbReference>
<keyword evidence="4 5" id="KW-0472">Membrane</keyword>
<dbReference type="Pfam" id="PF00083">
    <property type="entry name" value="Sugar_tr"/>
    <property type="match status" value="1"/>
</dbReference>
<feature type="transmembrane region" description="Helical" evidence="5">
    <location>
        <begin position="357"/>
        <end position="382"/>
    </location>
</feature>
<feature type="transmembrane region" description="Helical" evidence="5">
    <location>
        <begin position="96"/>
        <end position="116"/>
    </location>
</feature>
<dbReference type="PANTHER" id="PTHR23508:SF10">
    <property type="entry name" value="CARBOXYLIC ACID TRANSPORTER PROTEIN HOMOLOG"/>
    <property type="match status" value="1"/>
</dbReference>
<feature type="transmembrane region" description="Helical" evidence="5">
    <location>
        <begin position="29"/>
        <end position="57"/>
    </location>
</feature>
<proteinExistence type="predicted"/>